<dbReference type="AlphaFoldDB" id="A0AAN5YXB6"/>
<keyword evidence="2" id="KW-0560">Oxidoreductase</keyword>
<dbReference type="Proteomes" id="UP000537989">
    <property type="component" value="Unassembled WGS sequence"/>
</dbReference>
<evidence type="ECO:0000313" key="4">
    <source>
        <dbReference type="EMBL" id="KAF5226979.1"/>
    </source>
</evidence>
<accession>A0AAN5YXB6</accession>
<dbReference type="Gene3D" id="3.40.50.720">
    <property type="entry name" value="NAD(P)-binding Rossmann-like Domain"/>
    <property type="match status" value="1"/>
</dbReference>
<dbReference type="PRINTS" id="PR00081">
    <property type="entry name" value="GDHRDH"/>
</dbReference>
<proteinExistence type="inferred from homology"/>
<keyword evidence="5" id="KW-1185">Reference proteome</keyword>
<evidence type="ECO:0000313" key="5">
    <source>
        <dbReference type="Proteomes" id="UP000537989"/>
    </source>
</evidence>
<sequence length="337" mass="37221">MSDPYNPYAKEHENPSGPGDSRPTALQIVKDECVVNKLSDKVVLITGATSGVGIEIARALHETGAKIFLTVRCLERAKTIIDDIMSKSSTNNSIELLQMELDSMDSVRNAAEEFKKRNDKLNIIVTNAGIIGPETRTLTKDGFELTFATNHLGNFLLFQLLKPLLLASASPEFCSRVVIVSSLRHRVQDVNFDDLDSKNYERMTAYGQSKLASIWMANHITRLYGSQNLFATSVHPGLIFTPAAEALPSFYWDMLRNDPKQAVIIKSAEQGAATTVWAAIGKQWEGRGGKYLEDVSVRDVAPNVPDVNIPGPSKEAYDPVGEERLWKVSNELLGIKE</sequence>
<gene>
    <name evidence="4" type="ORF">FAUST_12067</name>
</gene>
<evidence type="ECO:0000256" key="3">
    <source>
        <dbReference type="SAM" id="MobiDB-lite"/>
    </source>
</evidence>
<dbReference type="PANTHER" id="PTHR24320:SF272">
    <property type="entry name" value="NAD(P)-BINDING ROSSMANN-FOLD SUPERFAMILY PROTEIN"/>
    <property type="match status" value="1"/>
</dbReference>
<evidence type="ECO:0008006" key="6">
    <source>
        <dbReference type="Google" id="ProtNLM"/>
    </source>
</evidence>
<dbReference type="PANTHER" id="PTHR24320">
    <property type="entry name" value="RETINOL DEHYDROGENASE"/>
    <property type="match status" value="1"/>
</dbReference>
<dbReference type="InterPro" id="IPR002347">
    <property type="entry name" value="SDR_fam"/>
</dbReference>
<dbReference type="Pfam" id="PF00106">
    <property type="entry name" value="adh_short"/>
    <property type="match status" value="1"/>
</dbReference>
<dbReference type="SUPFAM" id="SSF51735">
    <property type="entry name" value="NAD(P)-binding Rossmann-fold domains"/>
    <property type="match status" value="1"/>
</dbReference>
<comment type="similarity">
    <text evidence="1">Belongs to the short-chain dehydrogenases/reductases (SDR) family.</text>
</comment>
<comment type="caution">
    <text evidence="4">The sequence shown here is derived from an EMBL/GenBank/DDBJ whole genome shotgun (WGS) entry which is preliminary data.</text>
</comment>
<dbReference type="EMBL" id="JAAMOD010000786">
    <property type="protein sequence ID" value="KAF5226979.1"/>
    <property type="molecule type" value="Genomic_DNA"/>
</dbReference>
<evidence type="ECO:0000256" key="2">
    <source>
        <dbReference type="ARBA" id="ARBA00023002"/>
    </source>
</evidence>
<feature type="region of interest" description="Disordered" evidence="3">
    <location>
        <begin position="1"/>
        <end position="24"/>
    </location>
</feature>
<reference evidence="4 5" key="1">
    <citation type="submission" date="2020-02" db="EMBL/GenBank/DDBJ databases">
        <title>Identification and distribution of gene clusters putatively required for synthesis of sphingolipid metabolism inhibitors in phylogenetically diverse species of the filamentous fungus Fusarium.</title>
        <authorList>
            <person name="Kim H.-S."/>
            <person name="Busman M."/>
            <person name="Brown D.W."/>
            <person name="Divon H."/>
            <person name="Uhlig S."/>
            <person name="Proctor R.H."/>
        </authorList>
    </citation>
    <scope>NUCLEOTIDE SEQUENCE [LARGE SCALE GENOMIC DNA]</scope>
    <source>
        <strain evidence="4 5">NRRL 2903</strain>
    </source>
</reference>
<dbReference type="InterPro" id="IPR036291">
    <property type="entry name" value="NAD(P)-bd_dom_sf"/>
</dbReference>
<evidence type="ECO:0000256" key="1">
    <source>
        <dbReference type="ARBA" id="ARBA00006484"/>
    </source>
</evidence>
<protein>
    <recommendedName>
        <fullName evidence="6">Short-chain dehydrogenase</fullName>
    </recommendedName>
</protein>
<name>A0AAN5YXB6_FUSAU</name>
<organism evidence="4 5">
    <name type="scientific">Fusarium austroamericanum</name>
    <dbReference type="NCBI Taxonomy" id="282268"/>
    <lineage>
        <taxon>Eukaryota</taxon>
        <taxon>Fungi</taxon>
        <taxon>Dikarya</taxon>
        <taxon>Ascomycota</taxon>
        <taxon>Pezizomycotina</taxon>
        <taxon>Sordariomycetes</taxon>
        <taxon>Hypocreomycetidae</taxon>
        <taxon>Hypocreales</taxon>
        <taxon>Nectriaceae</taxon>
        <taxon>Fusarium</taxon>
    </lineage>
</organism>
<dbReference type="GO" id="GO:0016491">
    <property type="term" value="F:oxidoreductase activity"/>
    <property type="evidence" value="ECO:0007669"/>
    <property type="project" value="UniProtKB-KW"/>
</dbReference>